<feature type="signal peptide" evidence="2">
    <location>
        <begin position="1"/>
        <end position="28"/>
    </location>
</feature>
<dbReference type="SUPFAM" id="SSF54106">
    <property type="entry name" value="LysM domain"/>
    <property type="match status" value="4"/>
</dbReference>
<feature type="compositionally biased region" description="Low complexity" evidence="1">
    <location>
        <begin position="84"/>
        <end position="104"/>
    </location>
</feature>
<organism evidence="4 5">
    <name type="scientific">Deinococcus taklimakanensis</name>
    <dbReference type="NCBI Taxonomy" id="536443"/>
    <lineage>
        <taxon>Bacteria</taxon>
        <taxon>Thermotogati</taxon>
        <taxon>Deinococcota</taxon>
        <taxon>Deinococci</taxon>
        <taxon>Deinococcales</taxon>
        <taxon>Deinococcaceae</taxon>
        <taxon>Deinococcus</taxon>
    </lineage>
</organism>
<proteinExistence type="predicted"/>
<feature type="domain" description="LysM" evidence="3">
    <location>
        <begin position="231"/>
        <end position="275"/>
    </location>
</feature>
<evidence type="ECO:0000256" key="1">
    <source>
        <dbReference type="SAM" id="MobiDB-lite"/>
    </source>
</evidence>
<feature type="domain" description="LysM" evidence="3">
    <location>
        <begin position="165"/>
        <end position="208"/>
    </location>
</feature>
<dbReference type="RefSeq" id="WP_386845669.1">
    <property type="nucleotide sequence ID" value="NZ_JBHUMK010000048.1"/>
</dbReference>
<dbReference type="Proteomes" id="UP001597475">
    <property type="component" value="Unassembled WGS sequence"/>
</dbReference>
<name>A0ABW5P6Q5_9DEIO</name>
<feature type="domain" description="LysM" evidence="3">
    <location>
        <begin position="105"/>
        <end position="148"/>
    </location>
</feature>
<evidence type="ECO:0000256" key="2">
    <source>
        <dbReference type="SAM" id="SignalP"/>
    </source>
</evidence>
<dbReference type="Pfam" id="PF09992">
    <property type="entry name" value="NAGPA"/>
    <property type="match status" value="1"/>
</dbReference>
<feature type="region of interest" description="Disordered" evidence="1">
    <location>
        <begin position="84"/>
        <end position="105"/>
    </location>
</feature>
<dbReference type="PROSITE" id="PS51782">
    <property type="entry name" value="LYSM"/>
    <property type="match status" value="4"/>
</dbReference>
<comment type="caution">
    <text evidence="4">The sequence shown here is derived from an EMBL/GenBank/DDBJ whole genome shotgun (WGS) entry which is preliminary data.</text>
</comment>
<sequence length="523" mass="54912">MPHHRSLSRLLLLTCLLPGLPVPGGALAAPGTPGLITVKRGDTVYGLSRQYGLSAAQLRALNGLKSDTIRAGQVLRVKEVGGAPARAAAKPAPKAVPEPSAKPARTYTVKPGDTLGGIAQRHKLTLSRLRALNGLTGSTIRAGQVLKLSGAPAPAPQSGPQRPVSRYTVRSGDTLSAIAARVGVSVAALQSANGLTGSVIRAGQTLRVPAGSARSAPASAPPSMEIRTLYTYVRMRPGDTPETLAARYRLTPDALRRLNRLSSRAEISPGRKLLVPARVPVPKPPAPRGQPVTRKSLRPLNVPVEVVNVDLRHRSVLVAPVLPGAGEAFGSGARVGQLARSSGARALINGSYFHPQSYAPAGDIVMRGQLLTWGRIPMALAITPDNRATIRASSTPLLRRPLDTTWDGMETVIATGPRILVGGRVFTNYSGAFRDPAVFGRAARSAVGLRGNRDLVLVSTHAKLTAAEMGKVMVRLGVKDALLLDGGSSVGLAWNGQAVLDSVRKVSYGIGVFTGYTGRRYLR</sequence>
<dbReference type="PANTHER" id="PTHR33734:SF22">
    <property type="entry name" value="MEMBRANE-BOUND LYTIC MUREIN TRANSGLYCOSYLASE D"/>
    <property type="match status" value="1"/>
</dbReference>
<protein>
    <submittedName>
        <fullName evidence="4">LysM peptidoglycan-binding domain-containing protein</fullName>
    </submittedName>
</protein>
<reference evidence="5" key="1">
    <citation type="journal article" date="2019" name="Int. J. Syst. Evol. Microbiol.">
        <title>The Global Catalogue of Microorganisms (GCM) 10K type strain sequencing project: providing services to taxonomists for standard genome sequencing and annotation.</title>
        <authorList>
            <consortium name="The Broad Institute Genomics Platform"/>
            <consortium name="The Broad Institute Genome Sequencing Center for Infectious Disease"/>
            <person name="Wu L."/>
            <person name="Ma J."/>
        </authorList>
    </citation>
    <scope>NUCLEOTIDE SEQUENCE [LARGE SCALE GENOMIC DNA]</scope>
    <source>
        <strain evidence="5">KCTC 33842</strain>
    </source>
</reference>
<dbReference type="Pfam" id="PF01476">
    <property type="entry name" value="LysM"/>
    <property type="match status" value="4"/>
</dbReference>
<keyword evidence="2" id="KW-0732">Signal</keyword>
<dbReference type="InterPro" id="IPR036779">
    <property type="entry name" value="LysM_dom_sf"/>
</dbReference>
<evidence type="ECO:0000313" key="4">
    <source>
        <dbReference type="EMBL" id="MFD2609922.1"/>
    </source>
</evidence>
<feature type="chain" id="PRO_5046637228" evidence="2">
    <location>
        <begin position="29"/>
        <end position="523"/>
    </location>
</feature>
<feature type="domain" description="LysM" evidence="3">
    <location>
        <begin position="34"/>
        <end position="77"/>
    </location>
</feature>
<dbReference type="PANTHER" id="PTHR33734">
    <property type="entry name" value="LYSM DOMAIN-CONTAINING GPI-ANCHORED PROTEIN 2"/>
    <property type="match status" value="1"/>
</dbReference>
<accession>A0ABW5P6Q5</accession>
<evidence type="ECO:0000259" key="3">
    <source>
        <dbReference type="PROSITE" id="PS51782"/>
    </source>
</evidence>
<dbReference type="CDD" id="cd00118">
    <property type="entry name" value="LysM"/>
    <property type="match status" value="4"/>
</dbReference>
<evidence type="ECO:0000313" key="5">
    <source>
        <dbReference type="Proteomes" id="UP001597475"/>
    </source>
</evidence>
<dbReference type="EMBL" id="JBHUMK010000048">
    <property type="protein sequence ID" value="MFD2609922.1"/>
    <property type="molecule type" value="Genomic_DNA"/>
</dbReference>
<keyword evidence="5" id="KW-1185">Reference proteome</keyword>
<gene>
    <name evidence="4" type="ORF">ACFSR9_10825</name>
</gene>
<dbReference type="InterPro" id="IPR018392">
    <property type="entry name" value="LysM"/>
</dbReference>
<dbReference type="Gene3D" id="3.10.350.10">
    <property type="entry name" value="LysM domain"/>
    <property type="match status" value="4"/>
</dbReference>
<dbReference type="SMART" id="SM00257">
    <property type="entry name" value="LysM"/>
    <property type="match status" value="4"/>
</dbReference>
<dbReference type="InterPro" id="IPR018711">
    <property type="entry name" value="NAGPA"/>
</dbReference>